<evidence type="ECO:0000256" key="1">
    <source>
        <dbReference type="SAM" id="MobiDB-lite"/>
    </source>
</evidence>
<evidence type="ECO:0000259" key="2">
    <source>
        <dbReference type="Pfam" id="PF20530"/>
    </source>
</evidence>
<dbReference type="Proteomes" id="UP001519654">
    <property type="component" value="Unassembled WGS sequence"/>
</dbReference>
<organism evidence="3 4">
    <name type="scientific">Paractinoplanes bogorensis</name>
    <dbReference type="NCBI Taxonomy" id="1610840"/>
    <lineage>
        <taxon>Bacteria</taxon>
        <taxon>Bacillati</taxon>
        <taxon>Actinomycetota</taxon>
        <taxon>Actinomycetes</taxon>
        <taxon>Micromonosporales</taxon>
        <taxon>Micromonosporaceae</taxon>
        <taxon>Paractinoplanes</taxon>
    </lineage>
</organism>
<comment type="caution">
    <text evidence="3">The sequence shown here is derived from an EMBL/GenBank/DDBJ whole genome shotgun (WGS) entry which is preliminary data.</text>
</comment>
<accession>A0ABS5YG70</accession>
<dbReference type="RefSeq" id="WP_215784419.1">
    <property type="nucleotide sequence ID" value="NZ_JAHKKG010000001.1"/>
</dbReference>
<evidence type="ECO:0000313" key="4">
    <source>
        <dbReference type="Proteomes" id="UP001519654"/>
    </source>
</evidence>
<protein>
    <recommendedName>
        <fullName evidence="2">DUF6745 domain-containing protein</fullName>
    </recommendedName>
</protein>
<sequence>MGLTTKPVDHTTTEEAIASIYARHRRRRPEFVWVTSPRAAMPFLDGLPTHEDLRRPQFPWPLASDIAAGLSQLRSDLEADYTEPPADRPAPKRKKGDPWPVLPPEQALAAGYPFREVLLQGVRNDLFRRLSSVYLPVRAALGPVPVGWYGHQDAYWMAFADVLRRLGLTPLRRQHEFETWAALTRAGGWWWPGEHRCVLVERPVTLRTDPLFVEYGDGWAVH</sequence>
<name>A0ABS5YG70_9ACTN</name>
<proteinExistence type="predicted"/>
<evidence type="ECO:0000313" key="3">
    <source>
        <dbReference type="EMBL" id="MBU2662473.1"/>
    </source>
</evidence>
<gene>
    <name evidence="3" type="ORF">KOI35_03015</name>
</gene>
<dbReference type="EMBL" id="JAHKKG010000001">
    <property type="protein sequence ID" value="MBU2662473.1"/>
    <property type="molecule type" value="Genomic_DNA"/>
</dbReference>
<feature type="domain" description="DUF6745" evidence="2">
    <location>
        <begin position="150"/>
        <end position="218"/>
    </location>
</feature>
<dbReference type="Pfam" id="PF20530">
    <property type="entry name" value="DUF6745"/>
    <property type="match status" value="1"/>
</dbReference>
<feature type="region of interest" description="Disordered" evidence="1">
    <location>
        <begin position="80"/>
        <end position="100"/>
    </location>
</feature>
<keyword evidence="4" id="KW-1185">Reference proteome</keyword>
<dbReference type="InterPro" id="IPR046633">
    <property type="entry name" value="DUF6745"/>
</dbReference>
<reference evidence="3 4" key="1">
    <citation type="submission" date="2021-06" db="EMBL/GenBank/DDBJ databases">
        <title>Actinoplanes lichenicola sp. nov., and Actinoplanes ovalisporus sp. nov., isolated from lichen in Thailand.</title>
        <authorList>
            <person name="Saeng-In P."/>
            <person name="Kanchanasin P."/>
            <person name="Yuki M."/>
            <person name="Kudo T."/>
            <person name="Ohkuma M."/>
            <person name="Phongsopitanun W."/>
            <person name="Tanasupawat S."/>
        </authorList>
    </citation>
    <scope>NUCLEOTIDE SEQUENCE [LARGE SCALE GENOMIC DNA]</scope>
    <source>
        <strain evidence="3 4">NBRC 110975</strain>
    </source>
</reference>